<proteinExistence type="predicted"/>
<dbReference type="PANTHER" id="PTHR36832">
    <property type="entry name" value="SLR1174 PROTEIN-RELATED"/>
    <property type="match status" value="1"/>
</dbReference>
<keyword evidence="1" id="KW-1133">Transmembrane helix</keyword>
<dbReference type="RefSeq" id="WP_068662300.1">
    <property type="nucleotide sequence ID" value="NZ_LYPB01000047.1"/>
</dbReference>
<dbReference type="STRING" id="1850517.A8708_06780"/>
<feature type="transmembrane region" description="Helical" evidence="1">
    <location>
        <begin position="187"/>
        <end position="214"/>
    </location>
</feature>
<dbReference type="Proteomes" id="UP000078454">
    <property type="component" value="Unassembled WGS sequence"/>
</dbReference>
<feature type="transmembrane region" description="Helical" evidence="1">
    <location>
        <begin position="63"/>
        <end position="81"/>
    </location>
</feature>
<dbReference type="AlphaFoldDB" id="A0A198ALD8"/>
<keyword evidence="3" id="KW-1185">Reference proteome</keyword>
<sequence>MRAYEKYYRIFKLGIQSSLEYRMDFVFSLISAFFPIMIQYFIWSVVYGSSDSTQYFGYSYNEMILYTIIAAIVTRIVITNMDHEMAVDIKNGNLNKYLVQPLHYLRFRISHLFGQKLLFFSLMIIAIFTVILYFSFQNGNPIQIRRLLLFLLAVLLAFLLNMMISYAIAAIAFWLSEISYFFEMTGLMVIIISGGMFPIEIFGPRVNILLTYLPFKFTIYFPVNVINGKLDMDAILQGIGMQFLWIVIMYLISRIGWSIGMKKYLGLGG</sequence>
<feature type="transmembrane region" description="Helical" evidence="1">
    <location>
        <begin position="148"/>
        <end position="175"/>
    </location>
</feature>
<evidence type="ECO:0000313" key="3">
    <source>
        <dbReference type="Proteomes" id="UP000078454"/>
    </source>
</evidence>
<feature type="transmembrane region" description="Helical" evidence="1">
    <location>
        <begin position="234"/>
        <end position="253"/>
    </location>
</feature>
<evidence type="ECO:0000256" key="1">
    <source>
        <dbReference type="SAM" id="Phobius"/>
    </source>
</evidence>
<dbReference type="Pfam" id="PF06182">
    <property type="entry name" value="ABC2_membrane_6"/>
    <property type="match status" value="1"/>
</dbReference>
<protein>
    <recommendedName>
        <fullName evidence="4">ABC transporter permease</fullName>
    </recommendedName>
</protein>
<feature type="transmembrane region" description="Helical" evidence="1">
    <location>
        <begin position="117"/>
        <end position="136"/>
    </location>
</feature>
<reference evidence="2 3" key="1">
    <citation type="submission" date="2016-05" db="EMBL/GenBank/DDBJ databases">
        <title>Paenibacillus sp. 1ZS3-15 nov., isolated from the rhizosphere soil.</title>
        <authorList>
            <person name="Zhang X.X."/>
            <person name="Zhang J."/>
        </authorList>
    </citation>
    <scope>NUCLEOTIDE SEQUENCE [LARGE SCALE GENOMIC DNA]</scope>
    <source>
        <strain evidence="2 3">1ZS3-15</strain>
    </source>
</reference>
<comment type="caution">
    <text evidence="2">The sequence shown here is derived from an EMBL/GenBank/DDBJ whole genome shotgun (WGS) entry which is preliminary data.</text>
</comment>
<evidence type="ECO:0008006" key="4">
    <source>
        <dbReference type="Google" id="ProtNLM"/>
    </source>
</evidence>
<organism evidence="2 3">
    <name type="scientific">Paenibacillus oryzisoli</name>
    <dbReference type="NCBI Taxonomy" id="1850517"/>
    <lineage>
        <taxon>Bacteria</taxon>
        <taxon>Bacillati</taxon>
        <taxon>Bacillota</taxon>
        <taxon>Bacilli</taxon>
        <taxon>Bacillales</taxon>
        <taxon>Paenibacillaceae</taxon>
        <taxon>Paenibacillus</taxon>
    </lineage>
</organism>
<dbReference type="PANTHER" id="PTHR36832:SF1">
    <property type="entry name" value="SLR1174 PROTEIN"/>
    <property type="match status" value="1"/>
</dbReference>
<evidence type="ECO:0000313" key="2">
    <source>
        <dbReference type="EMBL" id="OAS21836.1"/>
    </source>
</evidence>
<accession>A0A198ALD8</accession>
<gene>
    <name evidence="2" type="ORF">A8708_06780</name>
</gene>
<name>A0A198ALD8_9BACL</name>
<feature type="transmembrane region" description="Helical" evidence="1">
    <location>
        <begin position="21"/>
        <end position="43"/>
    </location>
</feature>
<keyword evidence="1" id="KW-0472">Membrane</keyword>
<dbReference type="EMBL" id="LYPB01000047">
    <property type="protein sequence ID" value="OAS21836.1"/>
    <property type="molecule type" value="Genomic_DNA"/>
</dbReference>
<keyword evidence="1" id="KW-0812">Transmembrane</keyword>
<dbReference type="OrthoDB" id="8582979at2"/>
<dbReference type="InterPro" id="IPR010390">
    <property type="entry name" value="ABC-2_transporter-like"/>
</dbReference>